<evidence type="ECO:0000259" key="5">
    <source>
        <dbReference type="PROSITE" id="PS51063"/>
    </source>
</evidence>
<keyword evidence="3" id="KW-0804">Transcription</keyword>
<dbReference type="STRING" id="337701.SAMN05444398_106199"/>
<gene>
    <name evidence="6" type="ORF">SAMN05444398_106199</name>
</gene>
<evidence type="ECO:0000256" key="1">
    <source>
        <dbReference type="ARBA" id="ARBA00023015"/>
    </source>
</evidence>
<dbReference type="GO" id="GO:0003677">
    <property type="term" value="F:DNA binding"/>
    <property type="evidence" value="ECO:0007669"/>
    <property type="project" value="UniProtKB-KW"/>
</dbReference>
<keyword evidence="7" id="KW-1185">Reference proteome</keyword>
<dbReference type="InterPro" id="IPR012318">
    <property type="entry name" value="HTH_CRP"/>
</dbReference>
<dbReference type="EMBL" id="FRBR01000006">
    <property type="protein sequence ID" value="SHL86877.1"/>
    <property type="molecule type" value="Genomic_DNA"/>
</dbReference>
<proteinExistence type="predicted"/>
<dbReference type="InterPro" id="IPR000595">
    <property type="entry name" value="cNMP-bd_dom"/>
</dbReference>
<reference evidence="6 7" key="1">
    <citation type="submission" date="2016-11" db="EMBL/GenBank/DDBJ databases">
        <authorList>
            <person name="Jaros S."/>
            <person name="Januszkiewicz K."/>
            <person name="Wedrychowicz H."/>
        </authorList>
    </citation>
    <scope>NUCLEOTIDE SEQUENCE [LARGE SCALE GENOMIC DNA]</scope>
    <source>
        <strain evidence="6 7">DSM 29589</strain>
    </source>
</reference>
<dbReference type="PANTHER" id="PTHR24567">
    <property type="entry name" value="CRP FAMILY TRANSCRIPTIONAL REGULATORY PROTEIN"/>
    <property type="match status" value="1"/>
</dbReference>
<organism evidence="6 7">
    <name type="scientific">Roseovarius pacificus</name>
    <dbReference type="NCBI Taxonomy" id="337701"/>
    <lineage>
        <taxon>Bacteria</taxon>
        <taxon>Pseudomonadati</taxon>
        <taxon>Pseudomonadota</taxon>
        <taxon>Alphaproteobacteria</taxon>
        <taxon>Rhodobacterales</taxon>
        <taxon>Roseobacteraceae</taxon>
        <taxon>Roseovarius</taxon>
    </lineage>
</organism>
<dbReference type="Gene3D" id="1.10.10.10">
    <property type="entry name" value="Winged helix-like DNA-binding domain superfamily/Winged helix DNA-binding domain"/>
    <property type="match status" value="1"/>
</dbReference>
<evidence type="ECO:0000256" key="2">
    <source>
        <dbReference type="ARBA" id="ARBA00023125"/>
    </source>
</evidence>
<dbReference type="PROSITE" id="PS51063">
    <property type="entry name" value="HTH_CRP_2"/>
    <property type="match status" value="1"/>
</dbReference>
<protein>
    <submittedName>
        <fullName evidence="6">cAMP-binding domain of CRP or a regulatory subunit of cAMP-dependent protein kinases</fullName>
    </submittedName>
</protein>
<name>A0A1M7E593_9RHOB</name>
<dbReference type="AlphaFoldDB" id="A0A1M7E593"/>
<evidence type="ECO:0000313" key="6">
    <source>
        <dbReference type="EMBL" id="SHL86877.1"/>
    </source>
</evidence>
<dbReference type="GO" id="GO:0005829">
    <property type="term" value="C:cytosol"/>
    <property type="evidence" value="ECO:0007669"/>
    <property type="project" value="TreeGrafter"/>
</dbReference>
<dbReference type="Proteomes" id="UP000183974">
    <property type="component" value="Unassembled WGS sequence"/>
</dbReference>
<dbReference type="InterPro" id="IPR014710">
    <property type="entry name" value="RmlC-like_jellyroll"/>
</dbReference>
<dbReference type="GO" id="GO:0016301">
    <property type="term" value="F:kinase activity"/>
    <property type="evidence" value="ECO:0007669"/>
    <property type="project" value="UniProtKB-KW"/>
</dbReference>
<dbReference type="PANTHER" id="PTHR24567:SF26">
    <property type="entry name" value="REGULATORY PROTEIN YEIL"/>
    <property type="match status" value="1"/>
</dbReference>
<dbReference type="GO" id="GO:0003700">
    <property type="term" value="F:DNA-binding transcription factor activity"/>
    <property type="evidence" value="ECO:0007669"/>
    <property type="project" value="TreeGrafter"/>
</dbReference>
<dbReference type="InterPro" id="IPR036390">
    <property type="entry name" value="WH_DNA-bd_sf"/>
</dbReference>
<dbReference type="Gene3D" id="2.60.120.10">
    <property type="entry name" value="Jelly Rolls"/>
    <property type="match status" value="1"/>
</dbReference>
<dbReference type="InterPro" id="IPR050397">
    <property type="entry name" value="Env_Response_Regulators"/>
</dbReference>
<dbReference type="RefSeq" id="WP_084729115.1">
    <property type="nucleotide sequence ID" value="NZ_BMLR01000006.1"/>
</dbReference>
<dbReference type="SUPFAM" id="SSF51206">
    <property type="entry name" value="cAMP-binding domain-like"/>
    <property type="match status" value="1"/>
</dbReference>
<dbReference type="SMART" id="SM00419">
    <property type="entry name" value="HTH_CRP"/>
    <property type="match status" value="1"/>
</dbReference>
<dbReference type="SUPFAM" id="SSF46785">
    <property type="entry name" value="Winged helix' DNA-binding domain"/>
    <property type="match status" value="1"/>
</dbReference>
<dbReference type="OrthoDB" id="190787at2"/>
<dbReference type="InterPro" id="IPR018490">
    <property type="entry name" value="cNMP-bd_dom_sf"/>
</dbReference>
<keyword evidence="1" id="KW-0805">Transcription regulation</keyword>
<evidence type="ECO:0000259" key="4">
    <source>
        <dbReference type="PROSITE" id="PS50042"/>
    </source>
</evidence>
<feature type="domain" description="Cyclic nucleotide-binding" evidence="4">
    <location>
        <begin position="14"/>
        <end position="134"/>
    </location>
</feature>
<keyword evidence="2" id="KW-0238">DNA-binding</keyword>
<dbReference type="InterPro" id="IPR036388">
    <property type="entry name" value="WH-like_DNA-bd_sf"/>
</dbReference>
<accession>A0A1M7E593</accession>
<dbReference type="Pfam" id="PF00027">
    <property type="entry name" value="cNMP_binding"/>
    <property type="match status" value="1"/>
</dbReference>
<keyword evidence="6" id="KW-0808">Transferase</keyword>
<dbReference type="PROSITE" id="PS50042">
    <property type="entry name" value="CNMP_BINDING_3"/>
    <property type="match status" value="1"/>
</dbReference>
<dbReference type="Pfam" id="PF13545">
    <property type="entry name" value="HTH_Crp_2"/>
    <property type="match status" value="1"/>
</dbReference>
<keyword evidence="6" id="KW-0418">Kinase</keyword>
<evidence type="ECO:0000256" key="3">
    <source>
        <dbReference type="ARBA" id="ARBA00023163"/>
    </source>
</evidence>
<dbReference type="SMART" id="SM00100">
    <property type="entry name" value="cNMP"/>
    <property type="match status" value="1"/>
</dbReference>
<sequence length="230" mass="25807">MRSDVSAAAGRCPVLSRVSRVRREELVSHARIVEYESGDSLYIHDEPADRCFVLLAGWVKLYRVRRTGEEAVIRVQTQGEAMGINDAMRNGRYSHHASAVTPSRAIVFPSQVVRRALRADPNFGNVLLHHFLEVNDQLQDHIETLKSMKAIERLASFLQIHAEAQPNETVVTLPFDKATLARYLGVQPESLSRALKKLSEYGVRAKRSHIEITDIEALDALTQRGKDTLG</sequence>
<feature type="domain" description="HTH crp-type" evidence="5">
    <location>
        <begin position="148"/>
        <end position="216"/>
    </location>
</feature>
<dbReference type="CDD" id="cd00038">
    <property type="entry name" value="CAP_ED"/>
    <property type="match status" value="1"/>
</dbReference>
<evidence type="ECO:0000313" key="7">
    <source>
        <dbReference type="Proteomes" id="UP000183974"/>
    </source>
</evidence>